<feature type="signal peptide" evidence="2">
    <location>
        <begin position="1"/>
        <end position="22"/>
    </location>
</feature>
<sequence length="145" mass="15932">MPKSLTACALIVMAGFSSVALAAEEDNPLLAERWQTRPLIILAKSANDPVLVQLKTALEEPRNREAFVERDMVLYTVVGDTGDRNDKPLTPAQTEALVRALRERPEDQALVILVGKDGGKKIVQRGGINPAEIFTTIDQMPMRQP</sequence>
<name>A0A562QFI2_9PSED</name>
<organism evidence="4 5">
    <name type="scientific">Pseudomonas duriflava</name>
    <dbReference type="NCBI Taxonomy" id="459528"/>
    <lineage>
        <taxon>Bacteria</taxon>
        <taxon>Pseudomonadati</taxon>
        <taxon>Pseudomonadota</taxon>
        <taxon>Gammaproteobacteria</taxon>
        <taxon>Pseudomonadales</taxon>
        <taxon>Pseudomonadaceae</taxon>
        <taxon>Pseudomonas</taxon>
    </lineage>
</organism>
<dbReference type="AlphaFoldDB" id="A0A562QFI2"/>
<dbReference type="Pfam" id="PF13778">
    <property type="entry name" value="DUF4174"/>
    <property type="match status" value="1"/>
</dbReference>
<keyword evidence="1 2" id="KW-0732">Signal</keyword>
<dbReference type="EMBL" id="VLKY01000004">
    <property type="protein sequence ID" value="TWI55453.1"/>
    <property type="molecule type" value="Genomic_DNA"/>
</dbReference>
<dbReference type="Proteomes" id="UP000316905">
    <property type="component" value="Unassembled WGS sequence"/>
</dbReference>
<protein>
    <submittedName>
        <fullName evidence="4">Uncharacterized protein DUF4174</fullName>
    </submittedName>
</protein>
<feature type="chain" id="PRO_5021738619" evidence="2">
    <location>
        <begin position="23"/>
        <end position="145"/>
    </location>
</feature>
<evidence type="ECO:0000313" key="4">
    <source>
        <dbReference type="EMBL" id="TWI55453.1"/>
    </source>
</evidence>
<comment type="caution">
    <text evidence="4">The sequence shown here is derived from an EMBL/GenBank/DDBJ whole genome shotgun (WGS) entry which is preliminary data.</text>
</comment>
<keyword evidence="5" id="KW-1185">Reference proteome</keyword>
<proteinExistence type="predicted"/>
<evidence type="ECO:0000259" key="3">
    <source>
        <dbReference type="Pfam" id="PF13778"/>
    </source>
</evidence>
<dbReference type="InterPro" id="IPR025232">
    <property type="entry name" value="DUF4174"/>
</dbReference>
<reference evidence="4 5" key="1">
    <citation type="journal article" date="2015" name="Stand. Genomic Sci.">
        <title>Genomic Encyclopedia of Bacterial and Archaeal Type Strains, Phase III: the genomes of soil and plant-associated and newly described type strains.</title>
        <authorList>
            <person name="Whitman W.B."/>
            <person name="Woyke T."/>
            <person name="Klenk H.P."/>
            <person name="Zhou Y."/>
            <person name="Lilburn T.G."/>
            <person name="Beck B.J."/>
            <person name="De Vos P."/>
            <person name="Vandamme P."/>
            <person name="Eisen J.A."/>
            <person name="Garrity G."/>
            <person name="Hugenholtz P."/>
            <person name="Kyrpides N.C."/>
        </authorList>
    </citation>
    <scope>NUCLEOTIDE SEQUENCE [LARGE SCALE GENOMIC DNA]</scope>
    <source>
        <strain evidence="4 5">CGMCC 1.6858</strain>
    </source>
</reference>
<evidence type="ECO:0000313" key="5">
    <source>
        <dbReference type="Proteomes" id="UP000316905"/>
    </source>
</evidence>
<dbReference type="RefSeq" id="WP_244308995.1">
    <property type="nucleotide sequence ID" value="NZ_VLKY01000004.1"/>
</dbReference>
<evidence type="ECO:0000256" key="1">
    <source>
        <dbReference type="ARBA" id="ARBA00022729"/>
    </source>
</evidence>
<feature type="domain" description="DUF4174" evidence="3">
    <location>
        <begin position="29"/>
        <end position="144"/>
    </location>
</feature>
<evidence type="ECO:0000256" key="2">
    <source>
        <dbReference type="SAM" id="SignalP"/>
    </source>
</evidence>
<gene>
    <name evidence="4" type="ORF">IQ22_01375</name>
</gene>
<accession>A0A562QFI2</accession>